<feature type="compositionally biased region" description="Basic and acidic residues" evidence="1">
    <location>
        <begin position="10"/>
        <end position="24"/>
    </location>
</feature>
<keyword evidence="3" id="KW-1185">Reference proteome</keyword>
<gene>
    <name evidence="2" type="ORF">PanWU01x14_165050</name>
</gene>
<proteinExistence type="predicted"/>
<sequence>MPRAKGQTSEQRDDRTSTTENEINKDVVIGRLTELVETQARQLERLIEREERLPTY</sequence>
<dbReference type="EMBL" id="JXTB01000147">
    <property type="protein sequence ID" value="PON58615.1"/>
    <property type="molecule type" value="Genomic_DNA"/>
</dbReference>
<feature type="non-terminal residue" evidence="2">
    <location>
        <position position="56"/>
    </location>
</feature>
<protein>
    <submittedName>
        <fullName evidence="2">Uncharacterized protein</fullName>
    </submittedName>
</protein>
<feature type="region of interest" description="Disordered" evidence="1">
    <location>
        <begin position="1"/>
        <end position="24"/>
    </location>
</feature>
<dbReference type="Proteomes" id="UP000237105">
    <property type="component" value="Unassembled WGS sequence"/>
</dbReference>
<name>A0A2P5CC91_PARAD</name>
<dbReference type="AlphaFoldDB" id="A0A2P5CC91"/>
<accession>A0A2P5CC91</accession>
<evidence type="ECO:0000256" key="1">
    <source>
        <dbReference type="SAM" id="MobiDB-lite"/>
    </source>
</evidence>
<evidence type="ECO:0000313" key="3">
    <source>
        <dbReference type="Proteomes" id="UP000237105"/>
    </source>
</evidence>
<organism evidence="2 3">
    <name type="scientific">Parasponia andersonii</name>
    <name type="common">Sponia andersonii</name>
    <dbReference type="NCBI Taxonomy" id="3476"/>
    <lineage>
        <taxon>Eukaryota</taxon>
        <taxon>Viridiplantae</taxon>
        <taxon>Streptophyta</taxon>
        <taxon>Embryophyta</taxon>
        <taxon>Tracheophyta</taxon>
        <taxon>Spermatophyta</taxon>
        <taxon>Magnoliopsida</taxon>
        <taxon>eudicotyledons</taxon>
        <taxon>Gunneridae</taxon>
        <taxon>Pentapetalae</taxon>
        <taxon>rosids</taxon>
        <taxon>fabids</taxon>
        <taxon>Rosales</taxon>
        <taxon>Cannabaceae</taxon>
        <taxon>Parasponia</taxon>
    </lineage>
</organism>
<evidence type="ECO:0000313" key="2">
    <source>
        <dbReference type="EMBL" id="PON58615.1"/>
    </source>
</evidence>
<comment type="caution">
    <text evidence="2">The sequence shown here is derived from an EMBL/GenBank/DDBJ whole genome shotgun (WGS) entry which is preliminary data.</text>
</comment>
<reference evidence="3" key="1">
    <citation type="submission" date="2016-06" db="EMBL/GenBank/DDBJ databases">
        <title>Parallel loss of symbiosis genes in relatives of nitrogen-fixing non-legume Parasponia.</title>
        <authorList>
            <person name="Van Velzen R."/>
            <person name="Holmer R."/>
            <person name="Bu F."/>
            <person name="Rutten L."/>
            <person name="Van Zeijl A."/>
            <person name="Liu W."/>
            <person name="Santuari L."/>
            <person name="Cao Q."/>
            <person name="Sharma T."/>
            <person name="Shen D."/>
            <person name="Roswanjaya Y."/>
            <person name="Wardhani T."/>
            <person name="Kalhor M.S."/>
            <person name="Jansen J."/>
            <person name="Van den Hoogen J."/>
            <person name="Gungor B."/>
            <person name="Hartog M."/>
            <person name="Hontelez J."/>
            <person name="Verver J."/>
            <person name="Yang W.-C."/>
            <person name="Schijlen E."/>
            <person name="Repin R."/>
            <person name="Schilthuizen M."/>
            <person name="Schranz E."/>
            <person name="Heidstra R."/>
            <person name="Miyata K."/>
            <person name="Fedorova E."/>
            <person name="Kohlen W."/>
            <person name="Bisseling T."/>
            <person name="Smit S."/>
            <person name="Geurts R."/>
        </authorList>
    </citation>
    <scope>NUCLEOTIDE SEQUENCE [LARGE SCALE GENOMIC DNA]</scope>
    <source>
        <strain evidence="3">cv. WU1-14</strain>
    </source>
</reference>